<protein>
    <recommendedName>
        <fullName evidence="2">H15 domain-containing protein</fullName>
    </recommendedName>
</protein>
<dbReference type="Pfam" id="PF00538">
    <property type="entry name" value="Linker_histone"/>
    <property type="match status" value="1"/>
</dbReference>
<sequence>MAKPSRGTGERGVKVLKNKIDMGPRETKANSTGSKSDMKPRSGRQMGHRGLGKAGAKRLGQMLKKAIQQKEGVQGNKDLPKTPVGLLKHQADAIAKATSSERPKLVPRVSDLILQVIAQCKSQGCISMVELKKALAAGGYDVSKNNSQVNKVVRGLVRTETLLQTSGKGTESYRFNTKKLTSEKRIRTRAARRKEAGKVVKESPVAQLSAATERSTEAPSKAASRDKPTSKAMPGEKSAETVRNAKPKARASPAKRVKNSPKKKGGEGKTKATRKNRR</sequence>
<dbReference type="Gene3D" id="1.10.10.10">
    <property type="entry name" value="Winged helix-like DNA-binding domain superfamily/Winged helix DNA-binding domain"/>
    <property type="match status" value="1"/>
</dbReference>
<feature type="domain" description="H15" evidence="2">
    <location>
        <begin position="105"/>
        <end position="177"/>
    </location>
</feature>
<accession>A0AAV6GAA8</accession>
<reference evidence="3" key="1">
    <citation type="submission" date="2020-10" db="EMBL/GenBank/DDBJ databases">
        <title>Chromosome-scale genome assembly of the Allis shad, Alosa alosa.</title>
        <authorList>
            <person name="Margot Z."/>
            <person name="Christophe K."/>
            <person name="Cabau C."/>
            <person name="Louis A."/>
            <person name="Berthelot C."/>
            <person name="Parey E."/>
            <person name="Roest Crollius H."/>
            <person name="Montfort J."/>
            <person name="Robinson-Rechavi M."/>
            <person name="Bucao C."/>
            <person name="Bouchez O."/>
            <person name="Gislard M."/>
            <person name="Lluch J."/>
            <person name="Milhes M."/>
            <person name="Lampietro C."/>
            <person name="Lopez Roques C."/>
            <person name="Donnadieu C."/>
            <person name="Braasch I."/>
            <person name="Desvignes T."/>
            <person name="Postlethwait J."/>
            <person name="Bobe J."/>
            <person name="Guiguen Y."/>
        </authorList>
    </citation>
    <scope>NUCLEOTIDE SEQUENCE</scope>
    <source>
        <strain evidence="3">M-15738</strain>
        <tissue evidence="3">Blood</tissue>
    </source>
</reference>
<dbReference type="InterPro" id="IPR036388">
    <property type="entry name" value="WH-like_DNA-bd_sf"/>
</dbReference>
<dbReference type="SUPFAM" id="SSF46785">
    <property type="entry name" value="Winged helix' DNA-binding domain"/>
    <property type="match status" value="1"/>
</dbReference>
<dbReference type="EMBL" id="JADWDJ010000013">
    <property type="protein sequence ID" value="KAG5270796.1"/>
    <property type="molecule type" value="Genomic_DNA"/>
</dbReference>
<proteinExistence type="predicted"/>
<gene>
    <name evidence="3" type="ORF">AALO_G00172400</name>
</gene>
<comment type="caution">
    <text evidence="3">The sequence shown here is derived from an EMBL/GenBank/DDBJ whole genome shotgun (WGS) entry which is preliminary data.</text>
</comment>
<dbReference type="PROSITE" id="PS51504">
    <property type="entry name" value="H15"/>
    <property type="match status" value="1"/>
</dbReference>
<feature type="compositionally biased region" description="Basic and acidic residues" evidence="1">
    <location>
        <begin position="8"/>
        <end position="28"/>
    </location>
</feature>
<evidence type="ECO:0000313" key="3">
    <source>
        <dbReference type="EMBL" id="KAG5270796.1"/>
    </source>
</evidence>
<dbReference type="SMART" id="SM00526">
    <property type="entry name" value="H15"/>
    <property type="match status" value="1"/>
</dbReference>
<name>A0AAV6GAA8_9TELE</name>
<dbReference type="InterPro" id="IPR005818">
    <property type="entry name" value="Histone_H1/H5_H15"/>
</dbReference>
<feature type="compositionally biased region" description="Basic residues" evidence="1">
    <location>
        <begin position="245"/>
        <end position="263"/>
    </location>
</feature>
<evidence type="ECO:0000313" key="4">
    <source>
        <dbReference type="Proteomes" id="UP000823561"/>
    </source>
</evidence>
<dbReference type="AlphaFoldDB" id="A0AAV6GAA8"/>
<dbReference type="Proteomes" id="UP000823561">
    <property type="component" value="Chromosome 13"/>
</dbReference>
<dbReference type="InterPro" id="IPR036390">
    <property type="entry name" value="WH_DNA-bd_sf"/>
</dbReference>
<feature type="region of interest" description="Disordered" evidence="1">
    <location>
        <begin position="1"/>
        <end position="61"/>
    </location>
</feature>
<organism evidence="3 4">
    <name type="scientific">Alosa alosa</name>
    <name type="common">allis shad</name>
    <dbReference type="NCBI Taxonomy" id="278164"/>
    <lineage>
        <taxon>Eukaryota</taxon>
        <taxon>Metazoa</taxon>
        <taxon>Chordata</taxon>
        <taxon>Craniata</taxon>
        <taxon>Vertebrata</taxon>
        <taxon>Euteleostomi</taxon>
        <taxon>Actinopterygii</taxon>
        <taxon>Neopterygii</taxon>
        <taxon>Teleostei</taxon>
        <taxon>Clupei</taxon>
        <taxon>Clupeiformes</taxon>
        <taxon>Clupeoidei</taxon>
        <taxon>Clupeidae</taxon>
        <taxon>Alosa</taxon>
    </lineage>
</organism>
<keyword evidence="4" id="KW-1185">Reference proteome</keyword>
<evidence type="ECO:0000256" key="1">
    <source>
        <dbReference type="SAM" id="MobiDB-lite"/>
    </source>
</evidence>
<evidence type="ECO:0000259" key="2">
    <source>
        <dbReference type="PROSITE" id="PS51504"/>
    </source>
</evidence>
<dbReference type="GO" id="GO:0006334">
    <property type="term" value="P:nucleosome assembly"/>
    <property type="evidence" value="ECO:0007669"/>
    <property type="project" value="InterPro"/>
</dbReference>
<dbReference type="GO" id="GO:0003677">
    <property type="term" value="F:DNA binding"/>
    <property type="evidence" value="ECO:0007669"/>
    <property type="project" value="InterPro"/>
</dbReference>
<dbReference type="GO" id="GO:0000786">
    <property type="term" value="C:nucleosome"/>
    <property type="evidence" value="ECO:0007669"/>
    <property type="project" value="InterPro"/>
</dbReference>
<feature type="region of interest" description="Disordered" evidence="1">
    <location>
        <begin position="187"/>
        <end position="278"/>
    </location>
</feature>